<feature type="compositionally biased region" description="Acidic residues" evidence="12">
    <location>
        <begin position="745"/>
        <end position="788"/>
    </location>
</feature>
<dbReference type="GO" id="GO:0000981">
    <property type="term" value="F:DNA-binding transcription factor activity, RNA polymerase II-specific"/>
    <property type="evidence" value="ECO:0000318"/>
    <property type="project" value="GO_Central"/>
</dbReference>
<dbReference type="GeneID" id="118421570"/>
<feature type="region of interest" description="Disordered" evidence="12">
    <location>
        <begin position="16"/>
        <end position="46"/>
    </location>
</feature>
<feature type="domain" description="C2H2-type" evidence="13">
    <location>
        <begin position="449"/>
        <end position="476"/>
    </location>
</feature>
<dbReference type="PANTHER" id="PTHR24392:SF31">
    <property type="entry name" value="C2H2-TYPE DOMAIN-CONTAINING PROTEIN"/>
    <property type="match status" value="1"/>
</dbReference>
<accession>A0A9J7LLL8</accession>
<gene>
    <name evidence="15" type="primary">LOC118421570</name>
</gene>
<keyword evidence="5 11" id="KW-0863">Zinc-finger</keyword>
<dbReference type="Proteomes" id="UP000001554">
    <property type="component" value="Chromosome 8"/>
</dbReference>
<feature type="compositionally biased region" description="Polar residues" evidence="12">
    <location>
        <begin position="807"/>
        <end position="816"/>
    </location>
</feature>
<feature type="region of interest" description="Disordered" evidence="12">
    <location>
        <begin position="743"/>
        <end position="816"/>
    </location>
</feature>
<dbReference type="InterPro" id="IPR036236">
    <property type="entry name" value="Znf_C2H2_sf"/>
</dbReference>
<feature type="compositionally biased region" description="Basic and acidic residues" evidence="12">
    <location>
        <begin position="789"/>
        <end position="801"/>
    </location>
</feature>
<dbReference type="InterPro" id="IPR013087">
    <property type="entry name" value="Znf_C2H2_type"/>
</dbReference>
<evidence type="ECO:0000256" key="8">
    <source>
        <dbReference type="ARBA" id="ARBA00023125"/>
    </source>
</evidence>
<feature type="domain" description="C2H2-type" evidence="13">
    <location>
        <begin position="554"/>
        <end position="581"/>
    </location>
</feature>
<feature type="domain" description="C2H2-type" evidence="13">
    <location>
        <begin position="248"/>
        <end position="275"/>
    </location>
</feature>
<dbReference type="OrthoDB" id="654211at2759"/>
<dbReference type="GO" id="GO:0006357">
    <property type="term" value="P:regulation of transcription by RNA polymerase II"/>
    <property type="evidence" value="ECO:0000318"/>
    <property type="project" value="GO_Central"/>
</dbReference>
<keyword evidence="14" id="KW-1185">Reference proteome</keyword>
<evidence type="ECO:0000256" key="1">
    <source>
        <dbReference type="ARBA" id="ARBA00004123"/>
    </source>
</evidence>
<dbReference type="FunFam" id="3.30.160.60:FF:001485">
    <property type="entry name" value="Krueppel-related zinc finger protein"/>
    <property type="match status" value="1"/>
</dbReference>
<feature type="compositionally biased region" description="Basic and acidic residues" evidence="12">
    <location>
        <begin position="179"/>
        <end position="188"/>
    </location>
</feature>
<evidence type="ECO:0000256" key="12">
    <source>
        <dbReference type="SAM" id="MobiDB-lite"/>
    </source>
</evidence>
<dbReference type="Gene3D" id="3.30.160.60">
    <property type="entry name" value="Classic Zinc Finger"/>
    <property type="match status" value="13"/>
</dbReference>
<protein>
    <submittedName>
        <fullName evidence="15">Zinc finger protein 665-like</fullName>
    </submittedName>
</protein>
<keyword evidence="8" id="KW-0238">DNA-binding</keyword>
<feature type="region of interest" description="Disordered" evidence="12">
    <location>
        <begin position="179"/>
        <end position="213"/>
    </location>
</feature>
<dbReference type="PROSITE" id="PS00028">
    <property type="entry name" value="ZINC_FINGER_C2H2_1"/>
    <property type="match status" value="4"/>
</dbReference>
<feature type="domain" description="C2H2-type" evidence="13">
    <location>
        <begin position="396"/>
        <end position="423"/>
    </location>
</feature>
<dbReference type="SUPFAM" id="SSF57667">
    <property type="entry name" value="beta-beta-alpha zinc fingers"/>
    <property type="match status" value="9"/>
</dbReference>
<dbReference type="RefSeq" id="XP_035684807.1">
    <property type="nucleotide sequence ID" value="XM_035828914.1"/>
</dbReference>
<feature type="domain" description="C2H2-type" evidence="13">
    <location>
        <begin position="422"/>
        <end position="448"/>
    </location>
</feature>
<organism evidence="14 15">
    <name type="scientific">Branchiostoma floridae</name>
    <name type="common">Florida lancelet</name>
    <name type="synonym">Amphioxus</name>
    <dbReference type="NCBI Taxonomy" id="7739"/>
    <lineage>
        <taxon>Eukaryota</taxon>
        <taxon>Metazoa</taxon>
        <taxon>Chordata</taxon>
        <taxon>Cephalochordata</taxon>
        <taxon>Leptocardii</taxon>
        <taxon>Amphioxiformes</taxon>
        <taxon>Branchiostomatidae</taxon>
        <taxon>Branchiostoma</taxon>
    </lineage>
</organism>
<evidence type="ECO:0000256" key="7">
    <source>
        <dbReference type="ARBA" id="ARBA00023015"/>
    </source>
</evidence>
<sequence>MMEKPSSILPIVLLTRIDEHPGNRNISRKDQTTDTGRRQDKETERPCEETCSEVSAKTFHICEECGYRTSRMANLTVHMKKHTGENPYNSDIPESPYGDQSTSSHVQVLTDDMDWNVAEHTDTKPPSDSVHKKFKCSQCWFTSPYTATLIEQHMKVCTGKKPYKLDKCNDVASGKYDLEPHMANHGTEESSSASQKQDFDRPTAPKPQISEHLRKESNSCGLCDFRCEYQSQLSPHMKIHTARPDKPYKCDQCHTCFACKSNLDRHMTTHSSDNKVPLQTTGETNKDFKPYIYACGQCDFKCDYKSELSKHMIVHTGDKHPYKCDQCSYASAKKYYLDRHMTTHSSDNKVSLQRTGETNKDFKPYIYACGQCDFKCDYKSELSTHMMTHTGDKYPYKCDQCGYASSKKHFLDKHMLKHTEPYVCWCGFRTADSSLLLVHRATHTGENPYKCDQCDFSTSSKDSMEQHKATHTTEKDDSGDQNDVSVLSKDSTEEQNAEHTAKKDYYMCGVCDFMTPDRIVLSLHLSEHTGKAPDVWDHTYALPPAALNAVEKSYLCEDCGFEASEARKLVIHRRKHTGEKPYLCDTCGIAFAHGTSLTRHLRTHTGEKPHKCDQCDYSASNKRCLDLHMAKHTGEKPYACQLCSFRTANKQGLALHVRRHTGEKPYQCDFCDFSAARKHTIDLHIATHNPAKYFECDKCEMRTVSRQYLKRHMAKHQKNPYYRWNPSYQSSNYTGKLYQTKVDDYDYDDDDDDDDDDSKEEDPEEMESWSDLDDEDVDFEDEEEEEEEVHVKEEVQDRNDLYDFYGTQESNVPKVE</sequence>
<feature type="domain" description="C2H2-type" evidence="13">
    <location>
        <begin position="60"/>
        <end position="87"/>
    </location>
</feature>
<feature type="domain" description="C2H2-type" evidence="13">
    <location>
        <begin position="610"/>
        <end position="637"/>
    </location>
</feature>
<reference evidence="15" key="2">
    <citation type="submission" date="2025-08" db="UniProtKB">
        <authorList>
            <consortium name="RefSeq"/>
        </authorList>
    </citation>
    <scope>IDENTIFICATION</scope>
    <source>
        <strain evidence="15">S238N-H82</strain>
        <tissue evidence="15">Testes</tissue>
    </source>
</reference>
<evidence type="ECO:0000256" key="4">
    <source>
        <dbReference type="ARBA" id="ARBA00022737"/>
    </source>
</evidence>
<dbReference type="GO" id="GO:0003690">
    <property type="term" value="F:double-stranded DNA binding"/>
    <property type="evidence" value="ECO:0007669"/>
    <property type="project" value="UniProtKB-ARBA"/>
</dbReference>
<name>A0A9J7LLL8_BRAFL</name>
<evidence type="ECO:0000256" key="9">
    <source>
        <dbReference type="ARBA" id="ARBA00023163"/>
    </source>
</evidence>
<dbReference type="PANTHER" id="PTHR24392">
    <property type="entry name" value="ZINC FINGER PROTEIN"/>
    <property type="match status" value="1"/>
</dbReference>
<dbReference type="Pfam" id="PF00096">
    <property type="entry name" value="zf-C2H2"/>
    <property type="match status" value="2"/>
</dbReference>
<keyword evidence="7" id="KW-0805">Transcription regulation</keyword>
<dbReference type="FunFam" id="3.30.160.60:FF:001370">
    <property type="entry name" value="Zinc finger protein"/>
    <property type="match status" value="1"/>
</dbReference>
<feature type="compositionally biased region" description="Basic and acidic residues" evidence="12">
    <location>
        <begin position="465"/>
        <end position="478"/>
    </location>
</feature>
<keyword evidence="9" id="KW-0804">Transcription</keyword>
<evidence type="ECO:0000256" key="10">
    <source>
        <dbReference type="ARBA" id="ARBA00023242"/>
    </source>
</evidence>
<keyword evidence="3" id="KW-0479">Metal-binding</keyword>
<evidence type="ECO:0000313" key="15">
    <source>
        <dbReference type="RefSeq" id="XP_035684807.1"/>
    </source>
</evidence>
<evidence type="ECO:0000259" key="13">
    <source>
        <dbReference type="PROSITE" id="PS50157"/>
    </source>
</evidence>
<evidence type="ECO:0000256" key="6">
    <source>
        <dbReference type="ARBA" id="ARBA00022833"/>
    </source>
</evidence>
<feature type="domain" description="C2H2-type" evidence="13">
    <location>
        <begin position="638"/>
        <end position="665"/>
    </location>
</feature>
<evidence type="ECO:0000256" key="11">
    <source>
        <dbReference type="PROSITE-ProRule" id="PRU00042"/>
    </source>
</evidence>
<comment type="similarity">
    <text evidence="2">Belongs to the krueppel C2H2-type zinc-finger protein family.</text>
</comment>
<evidence type="ECO:0000313" key="14">
    <source>
        <dbReference type="Proteomes" id="UP000001554"/>
    </source>
</evidence>
<feature type="compositionally biased region" description="Basic and acidic residues" evidence="12">
    <location>
        <begin position="197"/>
        <end position="213"/>
    </location>
</feature>
<dbReference type="KEGG" id="bfo:118421570"/>
<dbReference type="FunFam" id="3.30.160.60:FF:000448">
    <property type="entry name" value="RE1-silencing transcription factor A"/>
    <property type="match status" value="2"/>
</dbReference>
<proteinExistence type="inferred from homology"/>
<dbReference type="GO" id="GO:0008270">
    <property type="term" value="F:zinc ion binding"/>
    <property type="evidence" value="ECO:0007669"/>
    <property type="project" value="UniProtKB-KW"/>
</dbReference>
<keyword evidence="6" id="KW-0862">Zinc</keyword>
<dbReference type="FunFam" id="3.30.160.60:FF:000604">
    <property type="entry name" value="Histone H4 transcription factor-like Protein"/>
    <property type="match status" value="1"/>
</dbReference>
<reference evidence="14" key="1">
    <citation type="journal article" date="2020" name="Nat. Ecol. Evol.">
        <title>Deeply conserved synteny resolves early events in vertebrate evolution.</title>
        <authorList>
            <person name="Simakov O."/>
            <person name="Marletaz F."/>
            <person name="Yue J.X."/>
            <person name="O'Connell B."/>
            <person name="Jenkins J."/>
            <person name="Brandt A."/>
            <person name="Calef R."/>
            <person name="Tung C.H."/>
            <person name="Huang T.K."/>
            <person name="Schmutz J."/>
            <person name="Satoh N."/>
            <person name="Yu J.K."/>
            <person name="Putnam N.H."/>
            <person name="Green R.E."/>
            <person name="Rokhsar D.S."/>
        </authorList>
    </citation>
    <scope>NUCLEOTIDE SEQUENCE [LARGE SCALE GENOMIC DNA]</scope>
    <source>
        <strain evidence="14">S238N-H82</strain>
    </source>
</reference>
<evidence type="ECO:0000256" key="5">
    <source>
        <dbReference type="ARBA" id="ARBA00022771"/>
    </source>
</evidence>
<dbReference type="GO" id="GO:0005634">
    <property type="term" value="C:nucleus"/>
    <property type="evidence" value="ECO:0007669"/>
    <property type="project" value="UniProtKB-SubCell"/>
</dbReference>
<dbReference type="AlphaFoldDB" id="A0A9J7LLL8"/>
<feature type="domain" description="C2H2-type" evidence="13">
    <location>
        <begin position="293"/>
        <end position="320"/>
    </location>
</feature>
<dbReference type="SMART" id="SM00355">
    <property type="entry name" value="ZnF_C2H2"/>
    <property type="match status" value="17"/>
</dbReference>
<dbReference type="FunFam" id="3.30.160.60:FF:001309">
    <property type="entry name" value="Uncharacterized protein"/>
    <property type="match status" value="2"/>
</dbReference>
<dbReference type="PROSITE" id="PS50157">
    <property type="entry name" value="ZINC_FINGER_C2H2_2"/>
    <property type="match status" value="13"/>
</dbReference>
<keyword evidence="4" id="KW-0677">Repeat</keyword>
<evidence type="ECO:0000256" key="3">
    <source>
        <dbReference type="ARBA" id="ARBA00022723"/>
    </source>
</evidence>
<comment type="subcellular location">
    <subcellularLocation>
        <location evidence="1">Nucleus</location>
    </subcellularLocation>
</comment>
<feature type="domain" description="C2H2-type" evidence="13">
    <location>
        <begin position="506"/>
        <end position="533"/>
    </location>
</feature>
<feature type="domain" description="C2H2-type" evidence="13">
    <location>
        <begin position="367"/>
        <end position="394"/>
    </location>
</feature>
<keyword evidence="10" id="KW-0539">Nucleus</keyword>
<evidence type="ECO:0000256" key="2">
    <source>
        <dbReference type="ARBA" id="ARBA00006991"/>
    </source>
</evidence>
<dbReference type="FunFam" id="3.30.160.60:FF:003839">
    <property type="match status" value="1"/>
</dbReference>
<feature type="region of interest" description="Disordered" evidence="12">
    <location>
        <begin position="465"/>
        <end position="496"/>
    </location>
</feature>
<dbReference type="FunFam" id="3.30.160.60:FF:001156">
    <property type="entry name" value="Zinc finger protein 407"/>
    <property type="match status" value="1"/>
</dbReference>
<feature type="domain" description="C2H2-type" evidence="13">
    <location>
        <begin position="582"/>
        <end position="609"/>
    </location>
</feature>
<dbReference type="FunFam" id="3.30.160.60:FF:000099">
    <property type="entry name" value="Zinc finger protein 79"/>
    <property type="match status" value="1"/>
</dbReference>
<feature type="domain" description="C2H2-type" evidence="13">
    <location>
        <begin position="322"/>
        <end position="349"/>
    </location>
</feature>